<feature type="transmembrane region" description="Helical" evidence="1">
    <location>
        <begin position="193"/>
        <end position="218"/>
    </location>
</feature>
<evidence type="ECO:0000313" key="3">
    <source>
        <dbReference type="Proteomes" id="UP000228945"/>
    </source>
</evidence>
<feature type="transmembrane region" description="Helical" evidence="1">
    <location>
        <begin position="238"/>
        <end position="256"/>
    </location>
</feature>
<feature type="transmembrane region" description="Helical" evidence="1">
    <location>
        <begin position="104"/>
        <end position="128"/>
    </location>
</feature>
<dbReference type="AlphaFoldDB" id="A0A2D2AWA9"/>
<keyword evidence="3" id="KW-1185">Reference proteome</keyword>
<feature type="transmembrane region" description="Helical" evidence="1">
    <location>
        <begin position="148"/>
        <end position="172"/>
    </location>
</feature>
<keyword evidence="1" id="KW-0472">Membrane</keyword>
<name>A0A2D2AWA9_9CAUL</name>
<proteinExistence type="predicted"/>
<keyword evidence="1" id="KW-1133">Transmembrane helix</keyword>
<sequence>MSRTLSLRSLAADAGAVLKARWIAILLVLLAAGPVWITLQQSWRLGGLATMLFLDPQGPFVLTAVLVLIEAVVGGLLIHLTLTAAEPWRSREALAKAWRATTRALPALLAIGLAARLPSVAGEVLFLMARQAAEAPDANLPLLGSLSAGAGLAVAVFLTLTSAALLPARAAAMAEGLSPSAAIRRGLALTRRLAWPMIGLFLLGAAPMALAVAPPIALAVIDPQWREVTAAATGLLTWPLRAPGLVLSALVYLALVRPGGPAAEQDRATG</sequence>
<feature type="transmembrane region" description="Helical" evidence="1">
    <location>
        <begin position="20"/>
        <end position="39"/>
    </location>
</feature>
<dbReference type="Proteomes" id="UP000228945">
    <property type="component" value="Chromosome"/>
</dbReference>
<protein>
    <submittedName>
        <fullName evidence="2">Uncharacterized protein</fullName>
    </submittedName>
</protein>
<evidence type="ECO:0000313" key="2">
    <source>
        <dbReference type="EMBL" id="ATQ42283.1"/>
    </source>
</evidence>
<keyword evidence="1" id="KW-0812">Transmembrane</keyword>
<dbReference type="KEGG" id="cmb:CSW64_07550"/>
<reference evidence="2 3" key="1">
    <citation type="submission" date="2017-10" db="EMBL/GenBank/DDBJ databases">
        <title>Genome sequence of Caulobacter mirabilis FWC38.</title>
        <authorList>
            <person name="Fiebig A."/>
            <person name="Crosson S."/>
        </authorList>
    </citation>
    <scope>NUCLEOTIDE SEQUENCE [LARGE SCALE GENOMIC DNA]</scope>
    <source>
        <strain evidence="2 3">FWC 38</strain>
    </source>
</reference>
<dbReference type="RefSeq" id="WP_099621540.1">
    <property type="nucleotide sequence ID" value="NZ_CP024201.1"/>
</dbReference>
<gene>
    <name evidence="2" type="ORF">CSW64_07550</name>
</gene>
<evidence type="ECO:0000256" key="1">
    <source>
        <dbReference type="SAM" id="Phobius"/>
    </source>
</evidence>
<dbReference type="EMBL" id="CP024201">
    <property type="protein sequence ID" value="ATQ42283.1"/>
    <property type="molecule type" value="Genomic_DNA"/>
</dbReference>
<organism evidence="2 3">
    <name type="scientific">Caulobacter mirabilis</name>
    <dbReference type="NCBI Taxonomy" id="69666"/>
    <lineage>
        <taxon>Bacteria</taxon>
        <taxon>Pseudomonadati</taxon>
        <taxon>Pseudomonadota</taxon>
        <taxon>Alphaproteobacteria</taxon>
        <taxon>Caulobacterales</taxon>
        <taxon>Caulobacteraceae</taxon>
        <taxon>Caulobacter</taxon>
    </lineage>
</organism>
<accession>A0A2D2AWA9</accession>
<feature type="transmembrane region" description="Helical" evidence="1">
    <location>
        <begin position="59"/>
        <end position="83"/>
    </location>
</feature>